<gene>
    <name evidence="14" type="primary">ispDF</name>
    <name evidence="16" type="ORF">DW099_17505</name>
</gene>
<feature type="site" description="Transition state stabilizer" evidence="14">
    <location>
        <position position="356"/>
    </location>
</feature>
<evidence type="ECO:0000313" key="16">
    <source>
        <dbReference type="EMBL" id="RHJ83999.1"/>
    </source>
</evidence>
<evidence type="ECO:0000256" key="12">
    <source>
        <dbReference type="ARBA" id="ARBA00023239"/>
    </source>
</evidence>
<dbReference type="STRING" id="1776384.GCA_900086585_00361"/>
<dbReference type="InterPro" id="IPR029044">
    <property type="entry name" value="Nucleotide-diphossugar_trans"/>
</dbReference>
<feature type="region of interest" description="2-C-methyl-D-erythritol 4-phosphate cytidylyltransferase" evidence="14">
    <location>
        <begin position="1"/>
        <end position="225"/>
    </location>
</feature>
<dbReference type="InterPro" id="IPR034683">
    <property type="entry name" value="IspD/TarI"/>
</dbReference>
<dbReference type="SUPFAM" id="SSF69765">
    <property type="entry name" value="IpsF-like"/>
    <property type="match status" value="1"/>
</dbReference>
<evidence type="ECO:0000256" key="7">
    <source>
        <dbReference type="ARBA" id="ARBA00009789"/>
    </source>
</evidence>
<evidence type="ECO:0000256" key="9">
    <source>
        <dbReference type="ARBA" id="ARBA00022695"/>
    </source>
</evidence>
<dbReference type="CDD" id="cd00554">
    <property type="entry name" value="MECDP_synthase"/>
    <property type="match status" value="1"/>
</dbReference>
<evidence type="ECO:0000256" key="6">
    <source>
        <dbReference type="ARBA" id="ARBA00008480"/>
    </source>
</evidence>
<proteinExistence type="inferred from homology"/>
<dbReference type="OrthoDB" id="9806837at2"/>
<evidence type="ECO:0000313" key="17">
    <source>
        <dbReference type="Proteomes" id="UP000284841"/>
    </source>
</evidence>
<dbReference type="InterPro" id="IPR018294">
    <property type="entry name" value="ISPD_synthase_CS"/>
</dbReference>
<comment type="pathway">
    <text evidence="4 14">Isoprenoid biosynthesis; isopentenyl diphosphate biosynthesis via DXP pathway; isopentenyl diphosphate from 1-deoxy-D-xylulose 5-phosphate: step 4/6.</text>
</comment>
<dbReference type="FunFam" id="3.30.1330.50:FF:000001">
    <property type="entry name" value="2-C-methyl-D-erythritol 2,4-cyclodiphosphate synthase"/>
    <property type="match status" value="1"/>
</dbReference>
<feature type="site" description="Positions MEP for the nucleophilic attack" evidence="14">
    <location>
        <position position="157"/>
    </location>
</feature>
<dbReference type="HAMAP" id="MF_00107">
    <property type="entry name" value="IspF"/>
    <property type="match status" value="1"/>
</dbReference>
<evidence type="ECO:0000256" key="5">
    <source>
        <dbReference type="ARBA" id="ARBA00004787"/>
    </source>
</evidence>
<accession>A0A415DVA2</accession>
<dbReference type="GO" id="GO:0019288">
    <property type="term" value="P:isopentenyl diphosphate biosynthetic process, methylerythritol 4-phosphate pathway"/>
    <property type="evidence" value="ECO:0007669"/>
    <property type="project" value="UniProtKB-UniRule"/>
</dbReference>
<dbReference type="Pfam" id="PF01128">
    <property type="entry name" value="IspD"/>
    <property type="match status" value="1"/>
</dbReference>
<dbReference type="Proteomes" id="UP000284841">
    <property type="component" value="Unassembled WGS sequence"/>
</dbReference>
<keyword evidence="8 14" id="KW-0808">Transferase</keyword>
<comment type="function">
    <text evidence="14">Bifunctional enzyme that catalyzes the formation of 4-diphosphocytidyl-2-C-methyl-D-erythritol from CTP and 2-C-methyl-D-erythritol 4-phosphate (MEP) (IspD), and catalyzes the conversion of 4-diphosphocytidyl-2-C-methyl-D-erythritol 2-phosphate (CDP-ME2P) to 2-C-methyl-D-erythritol 2,4-cyclodiphosphate (ME-CPP) with a corresponding release of cytidine 5-monophosphate (CMP) (IspF).</text>
</comment>
<comment type="pathway">
    <text evidence="5 14">Isoprenoid biosynthesis; isopentenyl diphosphate biosynthesis via DXP pathway; isopentenyl diphosphate from 1-deoxy-D-xylulose 5-phosphate: step 2/6.</text>
</comment>
<dbReference type="InterPro" id="IPR020555">
    <property type="entry name" value="MECDP_synthase_CS"/>
</dbReference>
<comment type="catalytic activity">
    <reaction evidence="2 14">
        <text>2-C-methyl-D-erythritol 4-phosphate + CTP + H(+) = 4-CDP-2-C-methyl-D-erythritol + diphosphate</text>
        <dbReference type="Rhea" id="RHEA:13429"/>
        <dbReference type="ChEBI" id="CHEBI:15378"/>
        <dbReference type="ChEBI" id="CHEBI:33019"/>
        <dbReference type="ChEBI" id="CHEBI:37563"/>
        <dbReference type="ChEBI" id="CHEBI:57823"/>
        <dbReference type="ChEBI" id="CHEBI:58262"/>
        <dbReference type="EC" id="2.7.7.60"/>
    </reaction>
</comment>
<dbReference type="AlphaFoldDB" id="A0A415DVA2"/>
<keyword evidence="10 14" id="KW-0479">Metal-binding</keyword>
<dbReference type="HAMAP" id="MF_00108">
    <property type="entry name" value="IspD"/>
    <property type="match status" value="1"/>
</dbReference>
<name>A0A415DVA2_9FIRM</name>
<dbReference type="InterPro" id="IPR003526">
    <property type="entry name" value="MECDP_synthase"/>
</dbReference>
<dbReference type="InterPro" id="IPR001228">
    <property type="entry name" value="IspD"/>
</dbReference>
<dbReference type="GO" id="GO:0016114">
    <property type="term" value="P:terpenoid biosynthetic process"/>
    <property type="evidence" value="ECO:0007669"/>
    <property type="project" value="InterPro"/>
</dbReference>
<comment type="catalytic activity">
    <reaction evidence="1 14">
        <text>4-CDP-2-C-methyl-D-erythritol 2-phosphate = 2-C-methyl-D-erythritol 2,4-cyclic diphosphate + CMP</text>
        <dbReference type="Rhea" id="RHEA:23864"/>
        <dbReference type="ChEBI" id="CHEBI:57919"/>
        <dbReference type="ChEBI" id="CHEBI:58483"/>
        <dbReference type="ChEBI" id="CHEBI:60377"/>
        <dbReference type="EC" id="4.6.1.12"/>
    </reaction>
</comment>
<feature type="binding site" evidence="14">
    <location>
        <begin position="257"/>
        <end position="258"/>
    </location>
    <ligand>
        <name>4-CDP-2-C-methyl-D-erythritol 2-phosphate</name>
        <dbReference type="ChEBI" id="CHEBI:57919"/>
    </ligand>
</feature>
<comment type="similarity">
    <text evidence="6">Belongs to the IspF family.</text>
</comment>
<dbReference type="EMBL" id="QRMS01000007">
    <property type="protein sequence ID" value="RHJ83999.1"/>
    <property type="molecule type" value="Genomic_DNA"/>
</dbReference>
<keyword evidence="13 14" id="KW-0511">Multifunctional enzyme</keyword>
<keyword evidence="12 14" id="KW-0456">Lyase</keyword>
<dbReference type="Pfam" id="PF02542">
    <property type="entry name" value="YgbB"/>
    <property type="match status" value="1"/>
</dbReference>
<sequence>MLYDKKVYGIIGAAGSGKRMAASLPKQFLKIGGKTILETTVEKFETSSIIDKIIIVTAEDYQELCCQFFHKQLNEEKIHIICGGRERQDSVYEAVRYLEHMGAVDDSLVLIHDGVRPYVSGDLIRRVAESAAVNGAAVAAVQPKDTIRQIDAGTLDRSKLWCVQTPQAFRFSILKKAFETAYCDGFYGTDDAGLVERIGQEVCIVEGENSNIKITTPEDLTVENRIGTGFDVHRLTENRKLILGGVEIPFEKGLLGHSDADVLLHALMDAMLGASALGDIGILFPDNDDSYKDISSLELLARTGQAVSAAGYSLGNADITVICQRPRLAGYIDEMRGNIAQVLNVSIDKVSIKATTTEKLGFTGRGEGIAAEAVCLLTR</sequence>
<feature type="site" description="Transition state stabilizer" evidence="14">
    <location>
        <position position="257"/>
    </location>
</feature>
<feature type="region of interest" description="2-C-methyl-D-erythritol 2,4-cyclodiphosphate synthase" evidence="14">
    <location>
        <begin position="225"/>
        <end position="379"/>
    </location>
</feature>
<dbReference type="GO" id="GO:0046872">
    <property type="term" value="F:metal ion binding"/>
    <property type="evidence" value="ECO:0007669"/>
    <property type="project" value="UniProtKB-KW"/>
</dbReference>
<evidence type="ECO:0000256" key="14">
    <source>
        <dbReference type="HAMAP-Rule" id="MF_01520"/>
    </source>
</evidence>
<evidence type="ECO:0000256" key="4">
    <source>
        <dbReference type="ARBA" id="ARBA00004709"/>
    </source>
</evidence>
<feature type="binding site" evidence="14">
    <location>
        <position position="231"/>
    </location>
    <ligand>
        <name>a divalent metal cation</name>
        <dbReference type="ChEBI" id="CHEBI:60240"/>
    </ligand>
</feature>
<dbReference type="Gene3D" id="3.90.550.10">
    <property type="entry name" value="Spore Coat Polysaccharide Biosynthesis Protein SpsA, Chain A"/>
    <property type="match status" value="1"/>
</dbReference>
<dbReference type="GO" id="GO:0050518">
    <property type="term" value="F:2-C-methyl-D-erythritol 4-phosphate cytidylyltransferase activity"/>
    <property type="evidence" value="ECO:0007669"/>
    <property type="project" value="UniProtKB-UniRule"/>
</dbReference>
<evidence type="ECO:0000256" key="10">
    <source>
        <dbReference type="ARBA" id="ARBA00022723"/>
    </source>
</evidence>
<feature type="binding site" evidence="14">
    <location>
        <position position="265"/>
    </location>
    <ligand>
        <name>a divalent metal cation</name>
        <dbReference type="ChEBI" id="CHEBI:60240"/>
    </ligand>
</feature>
<dbReference type="PANTHER" id="PTHR43181:SF1">
    <property type="entry name" value="2-C-METHYL-D-ERYTHRITOL 2,4-CYCLODIPHOSPHATE SYNTHASE, CHLOROPLASTIC"/>
    <property type="match status" value="1"/>
</dbReference>
<evidence type="ECO:0000256" key="11">
    <source>
        <dbReference type="ARBA" id="ARBA00023229"/>
    </source>
</evidence>
<feature type="binding site" evidence="14">
    <location>
        <begin position="355"/>
        <end position="358"/>
    </location>
    <ligand>
        <name>4-CDP-2-C-methyl-D-erythritol 2-phosphate</name>
        <dbReference type="ChEBI" id="CHEBI:57919"/>
    </ligand>
</feature>
<dbReference type="NCBIfam" id="TIGR00453">
    <property type="entry name" value="ispD"/>
    <property type="match status" value="1"/>
</dbReference>
<protein>
    <recommendedName>
        <fullName evidence="14">Bifunctional enzyme IspD/IspF</fullName>
    </recommendedName>
    <domain>
        <recommendedName>
            <fullName evidence="14">2-C-methyl-D-erythritol 4-phosphate cytidylyltransferase</fullName>
            <ecNumber evidence="14">2.7.7.60</ecNumber>
        </recommendedName>
        <alternativeName>
            <fullName evidence="14">4-diphosphocytidyl-2C-methyl-D-erythritol synthase</fullName>
        </alternativeName>
        <alternativeName>
            <fullName evidence="14">MEP cytidylyltransferase</fullName>
            <shortName evidence="14">MCT</shortName>
        </alternativeName>
    </domain>
    <domain>
        <recommendedName>
            <fullName evidence="14">2-C-methyl-D-erythritol 2,4-cyclodiphosphate synthase</fullName>
            <shortName evidence="14">MECDP-synthase</shortName>
            <shortName evidence="14">MECPP-synthase</shortName>
            <shortName evidence="14">MECPS</shortName>
            <ecNumber evidence="14">4.6.1.12</ecNumber>
        </recommendedName>
    </domain>
</protein>
<evidence type="ECO:0000259" key="15">
    <source>
        <dbReference type="Pfam" id="PF02542"/>
    </source>
</evidence>
<comment type="caution">
    <text evidence="14">Lacks conserved residue(s) required for the propagation of feature annotation.</text>
</comment>
<feature type="binding site" evidence="14">
    <location>
        <position position="362"/>
    </location>
    <ligand>
        <name>4-CDP-2-C-methyl-D-erythritol 2-phosphate</name>
        <dbReference type="ChEBI" id="CHEBI:57919"/>
    </ligand>
</feature>
<dbReference type="SUPFAM" id="SSF53448">
    <property type="entry name" value="Nucleotide-diphospho-sugar transferases"/>
    <property type="match status" value="1"/>
</dbReference>
<dbReference type="PROSITE" id="PS01350">
    <property type="entry name" value="ISPF"/>
    <property type="match status" value="1"/>
</dbReference>
<evidence type="ECO:0000256" key="1">
    <source>
        <dbReference type="ARBA" id="ARBA00000200"/>
    </source>
</evidence>
<comment type="caution">
    <text evidence="16">The sequence shown here is derived from an EMBL/GenBank/DDBJ whole genome shotgun (WGS) entry which is preliminary data.</text>
</comment>
<dbReference type="UniPathway" id="UPA00056">
    <property type="reaction ID" value="UER00093"/>
</dbReference>
<evidence type="ECO:0000256" key="8">
    <source>
        <dbReference type="ARBA" id="ARBA00022679"/>
    </source>
</evidence>
<comment type="similarity">
    <text evidence="7">Belongs to the IspD/TarI cytidylyltransferase family. IspD subfamily.</text>
</comment>
<dbReference type="CDD" id="cd02516">
    <property type="entry name" value="CDP-ME_synthetase"/>
    <property type="match status" value="1"/>
</dbReference>
<dbReference type="InterPro" id="IPR026596">
    <property type="entry name" value="IspD/F"/>
</dbReference>
<dbReference type="EC" id="4.6.1.12" evidence="14"/>
<organism evidence="16 17">
    <name type="scientific">Emergencia timonensis</name>
    <dbReference type="NCBI Taxonomy" id="1776384"/>
    <lineage>
        <taxon>Bacteria</taxon>
        <taxon>Bacillati</taxon>
        <taxon>Bacillota</taxon>
        <taxon>Clostridia</taxon>
        <taxon>Peptostreptococcales</taxon>
        <taxon>Anaerovoracaceae</taxon>
        <taxon>Emergencia</taxon>
    </lineage>
</organism>
<keyword evidence="17" id="KW-1185">Reference proteome</keyword>
<comment type="cofactor">
    <cofactor evidence="3 14">
        <name>a divalent metal cation</name>
        <dbReference type="ChEBI" id="CHEBI:60240"/>
    </cofactor>
</comment>
<dbReference type="PROSITE" id="PS01295">
    <property type="entry name" value="ISPD"/>
    <property type="match status" value="1"/>
</dbReference>
<evidence type="ECO:0000256" key="13">
    <source>
        <dbReference type="ARBA" id="ARBA00023268"/>
    </source>
</evidence>
<feature type="site" description="Transition state stabilizer" evidence="14">
    <location>
        <position position="19"/>
    </location>
</feature>
<feature type="domain" description="2-C-methyl-D-erythritol 2,4-cyclodiphosphate synthase" evidence="15">
    <location>
        <begin position="225"/>
        <end position="377"/>
    </location>
</feature>
<keyword evidence="9 14" id="KW-0548">Nucleotidyltransferase</keyword>
<dbReference type="FunFam" id="3.90.550.10:FF:000003">
    <property type="entry name" value="2-C-methyl-D-erythritol 4-phosphate cytidylyltransferase"/>
    <property type="match status" value="1"/>
</dbReference>
<feature type="binding site" evidence="14">
    <location>
        <begin position="284"/>
        <end position="288"/>
    </location>
    <ligand>
        <name>4-CDP-2-C-methyl-D-erythritol 2-phosphate</name>
        <dbReference type="ChEBI" id="CHEBI:57919"/>
    </ligand>
</feature>
<dbReference type="GO" id="GO:0008685">
    <property type="term" value="F:2-C-methyl-D-erythritol 2,4-cyclodiphosphate synthase activity"/>
    <property type="evidence" value="ECO:0007669"/>
    <property type="project" value="UniProtKB-UniRule"/>
</dbReference>
<keyword evidence="11 14" id="KW-0414">Isoprene biosynthesis</keyword>
<evidence type="ECO:0000256" key="3">
    <source>
        <dbReference type="ARBA" id="ARBA00001968"/>
    </source>
</evidence>
<evidence type="ECO:0000256" key="2">
    <source>
        <dbReference type="ARBA" id="ARBA00001282"/>
    </source>
</evidence>
<dbReference type="EC" id="2.7.7.60" evidence="14"/>
<feature type="binding site" evidence="14">
    <location>
        <position position="365"/>
    </location>
    <ligand>
        <name>4-CDP-2-C-methyl-D-erythritol 2-phosphate</name>
        <dbReference type="ChEBI" id="CHEBI:57919"/>
    </ligand>
</feature>
<feature type="site" description="Transition state stabilizer" evidence="14">
    <location>
        <position position="26"/>
    </location>
</feature>
<dbReference type="InterPro" id="IPR036571">
    <property type="entry name" value="MECDP_synthase_sf"/>
</dbReference>
<feature type="binding site" evidence="14">
    <location>
        <position position="233"/>
    </location>
    <ligand>
        <name>a divalent metal cation</name>
        <dbReference type="ChEBI" id="CHEBI:60240"/>
    </ligand>
</feature>
<feature type="site" description="Positions MEP for the nucleophilic attack" evidence="14">
    <location>
        <position position="213"/>
    </location>
</feature>
<dbReference type="HAMAP" id="MF_01520">
    <property type="entry name" value="IspDF"/>
    <property type="match status" value="1"/>
</dbReference>
<dbReference type="Gene3D" id="3.30.1330.50">
    <property type="entry name" value="2-C-methyl-D-erythritol 2,4-cyclodiphosphate synthase"/>
    <property type="match status" value="1"/>
</dbReference>
<reference evidence="16 17" key="1">
    <citation type="submission" date="2018-08" db="EMBL/GenBank/DDBJ databases">
        <title>A genome reference for cultivated species of the human gut microbiota.</title>
        <authorList>
            <person name="Zou Y."/>
            <person name="Xue W."/>
            <person name="Luo G."/>
        </authorList>
    </citation>
    <scope>NUCLEOTIDE SEQUENCE [LARGE SCALE GENOMIC DNA]</scope>
    <source>
        <strain evidence="16 17">AM07-24</strain>
    </source>
</reference>
<dbReference type="PANTHER" id="PTHR43181">
    <property type="entry name" value="2-C-METHYL-D-ERYTHRITOL 2,4-CYCLODIPHOSPHATE SYNTHASE, CHLOROPLASTIC"/>
    <property type="match status" value="1"/>
</dbReference>
<comment type="similarity">
    <text evidence="14">In the N-terminal section; belongs to the IspD/TarI cytidylyltransferase family. IspD subfamily.</text>
</comment>
<feature type="binding site" evidence="14">
    <location>
        <begin position="231"/>
        <end position="233"/>
    </location>
    <ligand>
        <name>4-CDP-2-C-methyl-D-erythritol 2-phosphate</name>
        <dbReference type="ChEBI" id="CHEBI:57919"/>
    </ligand>
</feature>
<feature type="binding site" evidence="14">
    <location>
        <begin position="279"/>
        <end position="281"/>
    </location>
    <ligand>
        <name>4-CDP-2-C-methyl-D-erythritol 2-phosphate</name>
        <dbReference type="ChEBI" id="CHEBI:57919"/>
    </ligand>
</feature>
<comment type="similarity">
    <text evidence="14">In the C-terminal section; belongs to the IspF family.</text>
</comment>
<dbReference type="NCBIfam" id="TIGR00151">
    <property type="entry name" value="ispF"/>
    <property type="match status" value="1"/>
</dbReference>